<sequence length="63" mass="7318">MGRNRKYNGNTKSVSIKLDEIEQSVLNEAMDDLGYKTASDIFRLCFHDYLSFYFNQPSKEDSS</sequence>
<accession>A0A0F9ECT2</accession>
<dbReference type="AlphaFoldDB" id="A0A0F9ECT2"/>
<comment type="caution">
    <text evidence="1">The sequence shown here is derived from an EMBL/GenBank/DDBJ whole genome shotgun (WGS) entry which is preliminary data.</text>
</comment>
<protein>
    <submittedName>
        <fullName evidence="1">Uncharacterized protein</fullName>
    </submittedName>
</protein>
<dbReference type="EMBL" id="LAZR01035376">
    <property type="protein sequence ID" value="KKL27681.1"/>
    <property type="molecule type" value="Genomic_DNA"/>
</dbReference>
<reference evidence="1" key="1">
    <citation type="journal article" date="2015" name="Nature">
        <title>Complex archaea that bridge the gap between prokaryotes and eukaryotes.</title>
        <authorList>
            <person name="Spang A."/>
            <person name="Saw J.H."/>
            <person name="Jorgensen S.L."/>
            <person name="Zaremba-Niedzwiedzka K."/>
            <person name="Martijn J."/>
            <person name="Lind A.E."/>
            <person name="van Eijk R."/>
            <person name="Schleper C."/>
            <person name="Guy L."/>
            <person name="Ettema T.J."/>
        </authorList>
    </citation>
    <scope>NUCLEOTIDE SEQUENCE</scope>
</reference>
<name>A0A0F9ECT2_9ZZZZ</name>
<organism evidence="1">
    <name type="scientific">marine sediment metagenome</name>
    <dbReference type="NCBI Taxonomy" id="412755"/>
    <lineage>
        <taxon>unclassified sequences</taxon>
        <taxon>metagenomes</taxon>
        <taxon>ecological metagenomes</taxon>
    </lineage>
</organism>
<proteinExistence type="predicted"/>
<gene>
    <name evidence="1" type="ORF">LCGC14_2382760</name>
</gene>
<evidence type="ECO:0000313" key="1">
    <source>
        <dbReference type="EMBL" id="KKL27681.1"/>
    </source>
</evidence>